<gene>
    <name evidence="1" type="ORF">B0H17DRAFT_1136755</name>
</gene>
<evidence type="ECO:0000313" key="1">
    <source>
        <dbReference type="EMBL" id="KAJ7686663.1"/>
    </source>
</evidence>
<organism evidence="1 2">
    <name type="scientific">Mycena rosella</name>
    <name type="common">Pink bonnet</name>
    <name type="synonym">Agaricus rosellus</name>
    <dbReference type="NCBI Taxonomy" id="1033263"/>
    <lineage>
        <taxon>Eukaryota</taxon>
        <taxon>Fungi</taxon>
        <taxon>Dikarya</taxon>
        <taxon>Basidiomycota</taxon>
        <taxon>Agaricomycotina</taxon>
        <taxon>Agaricomycetes</taxon>
        <taxon>Agaricomycetidae</taxon>
        <taxon>Agaricales</taxon>
        <taxon>Marasmiineae</taxon>
        <taxon>Mycenaceae</taxon>
        <taxon>Mycena</taxon>
    </lineage>
</organism>
<proteinExistence type="predicted"/>
<accession>A0AAD7DBK2</accession>
<sequence>MSSQQTRFHYIALYLRRSDQSIEQFREVVQSKMDDINDHAVCVDASPGHRSKCFPVENLSSLALTVNIPGPPASCDAVLITDYDSRGWEEYSPQYTQTFKPKGAEPKRAETLAPVFLPKC</sequence>
<evidence type="ECO:0000313" key="2">
    <source>
        <dbReference type="Proteomes" id="UP001221757"/>
    </source>
</evidence>
<comment type="caution">
    <text evidence="1">The sequence shown here is derived from an EMBL/GenBank/DDBJ whole genome shotgun (WGS) entry which is preliminary data.</text>
</comment>
<protein>
    <submittedName>
        <fullName evidence="1">Uncharacterized protein</fullName>
    </submittedName>
</protein>
<name>A0AAD7DBK2_MYCRO</name>
<dbReference type="Proteomes" id="UP001221757">
    <property type="component" value="Unassembled WGS sequence"/>
</dbReference>
<dbReference type="EMBL" id="JARKIE010000094">
    <property type="protein sequence ID" value="KAJ7686663.1"/>
    <property type="molecule type" value="Genomic_DNA"/>
</dbReference>
<dbReference type="AlphaFoldDB" id="A0AAD7DBK2"/>
<reference evidence="1" key="1">
    <citation type="submission" date="2023-03" db="EMBL/GenBank/DDBJ databases">
        <title>Massive genome expansion in bonnet fungi (Mycena s.s.) driven by repeated elements and novel gene families across ecological guilds.</title>
        <authorList>
            <consortium name="Lawrence Berkeley National Laboratory"/>
            <person name="Harder C.B."/>
            <person name="Miyauchi S."/>
            <person name="Viragh M."/>
            <person name="Kuo A."/>
            <person name="Thoen E."/>
            <person name="Andreopoulos B."/>
            <person name="Lu D."/>
            <person name="Skrede I."/>
            <person name="Drula E."/>
            <person name="Henrissat B."/>
            <person name="Morin E."/>
            <person name="Kohler A."/>
            <person name="Barry K."/>
            <person name="LaButti K."/>
            <person name="Morin E."/>
            <person name="Salamov A."/>
            <person name="Lipzen A."/>
            <person name="Mereny Z."/>
            <person name="Hegedus B."/>
            <person name="Baldrian P."/>
            <person name="Stursova M."/>
            <person name="Weitz H."/>
            <person name="Taylor A."/>
            <person name="Grigoriev I.V."/>
            <person name="Nagy L.G."/>
            <person name="Martin F."/>
            <person name="Kauserud H."/>
        </authorList>
    </citation>
    <scope>NUCLEOTIDE SEQUENCE</scope>
    <source>
        <strain evidence="1">CBHHK067</strain>
    </source>
</reference>
<keyword evidence="2" id="KW-1185">Reference proteome</keyword>